<gene>
    <name evidence="1" type="ORF">METZ01_LOCUS294090</name>
</gene>
<organism evidence="1">
    <name type="scientific">marine metagenome</name>
    <dbReference type="NCBI Taxonomy" id="408172"/>
    <lineage>
        <taxon>unclassified sequences</taxon>
        <taxon>metagenomes</taxon>
        <taxon>ecological metagenomes</taxon>
    </lineage>
</organism>
<dbReference type="AlphaFoldDB" id="A0A382LXD5"/>
<reference evidence="1" key="1">
    <citation type="submission" date="2018-05" db="EMBL/GenBank/DDBJ databases">
        <authorList>
            <person name="Lanie J.A."/>
            <person name="Ng W.-L."/>
            <person name="Kazmierczak K.M."/>
            <person name="Andrzejewski T.M."/>
            <person name="Davidsen T.M."/>
            <person name="Wayne K.J."/>
            <person name="Tettelin H."/>
            <person name="Glass J.I."/>
            <person name="Rusch D."/>
            <person name="Podicherti R."/>
            <person name="Tsui H.-C.T."/>
            <person name="Winkler M.E."/>
        </authorList>
    </citation>
    <scope>NUCLEOTIDE SEQUENCE</scope>
</reference>
<name>A0A382LXD5_9ZZZZ</name>
<dbReference type="EMBL" id="UINC01089831">
    <property type="protein sequence ID" value="SVC41236.1"/>
    <property type="molecule type" value="Genomic_DNA"/>
</dbReference>
<protein>
    <submittedName>
        <fullName evidence="1">Uncharacterized protein</fullName>
    </submittedName>
</protein>
<proteinExistence type="predicted"/>
<evidence type="ECO:0000313" key="1">
    <source>
        <dbReference type="EMBL" id="SVC41236.1"/>
    </source>
</evidence>
<accession>A0A382LXD5</accession>
<sequence length="36" mass="4164">MIIVSVPPNGSLPHEKKYSRVWHKVAFKLAQIVVKY</sequence>